<dbReference type="PANTHER" id="PTHR32046:SF12">
    <property type="entry name" value="AIG1-TYPE G DOMAIN-CONTAINING PROTEIN"/>
    <property type="match status" value="1"/>
</dbReference>
<dbReference type="SMART" id="SM00322">
    <property type="entry name" value="KH"/>
    <property type="match status" value="2"/>
</dbReference>
<evidence type="ECO:0000256" key="3">
    <source>
        <dbReference type="SAM" id="MobiDB-lite"/>
    </source>
</evidence>
<dbReference type="SUPFAM" id="SSF54791">
    <property type="entry name" value="Eukaryotic type KH-domain (KH-domain type I)"/>
    <property type="match status" value="2"/>
</dbReference>
<dbReference type="InterPro" id="IPR006073">
    <property type="entry name" value="GTP-bd"/>
</dbReference>
<dbReference type="Pfam" id="PF00013">
    <property type="entry name" value="KH_1"/>
    <property type="match status" value="2"/>
</dbReference>
<dbReference type="Proteomes" id="UP001162131">
    <property type="component" value="Unassembled WGS sequence"/>
</dbReference>
<feature type="region of interest" description="Disordered" evidence="3">
    <location>
        <begin position="268"/>
        <end position="294"/>
    </location>
</feature>
<protein>
    <recommendedName>
        <fullName evidence="4">K Homology domain-containing protein</fullName>
    </recommendedName>
</protein>
<keyword evidence="2" id="KW-0175">Coiled coil</keyword>
<dbReference type="InterPro" id="IPR004088">
    <property type="entry name" value="KH_dom_type_1"/>
</dbReference>
<accession>A0AAU9IHQ5</accession>
<gene>
    <name evidence="5" type="ORF">BSTOLATCC_MIC1534</name>
</gene>
<dbReference type="Gene3D" id="3.30.1370.10">
    <property type="entry name" value="K Homology domain, type 1"/>
    <property type="match status" value="2"/>
</dbReference>
<dbReference type="InterPro" id="IPR004087">
    <property type="entry name" value="KH_dom"/>
</dbReference>
<evidence type="ECO:0000313" key="5">
    <source>
        <dbReference type="EMBL" id="CAG9310694.1"/>
    </source>
</evidence>
<keyword evidence="6" id="KW-1185">Reference proteome</keyword>
<dbReference type="Gene3D" id="3.40.50.300">
    <property type="entry name" value="P-loop containing nucleotide triphosphate hydrolases"/>
    <property type="match status" value="1"/>
</dbReference>
<organism evidence="5 6">
    <name type="scientific">Blepharisma stoltei</name>
    <dbReference type="NCBI Taxonomy" id="1481888"/>
    <lineage>
        <taxon>Eukaryota</taxon>
        <taxon>Sar</taxon>
        <taxon>Alveolata</taxon>
        <taxon>Ciliophora</taxon>
        <taxon>Postciliodesmatophora</taxon>
        <taxon>Heterotrichea</taxon>
        <taxon>Heterotrichida</taxon>
        <taxon>Blepharismidae</taxon>
        <taxon>Blepharisma</taxon>
    </lineage>
</organism>
<feature type="compositionally biased region" description="Basic and acidic residues" evidence="3">
    <location>
        <begin position="268"/>
        <end position="278"/>
    </location>
</feature>
<evidence type="ECO:0000313" key="6">
    <source>
        <dbReference type="Proteomes" id="UP001162131"/>
    </source>
</evidence>
<feature type="coiled-coil region" evidence="2">
    <location>
        <begin position="680"/>
        <end position="728"/>
    </location>
</feature>
<evidence type="ECO:0000259" key="4">
    <source>
        <dbReference type="SMART" id="SM00322"/>
    </source>
</evidence>
<dbReference type="GO" id="GO:0003723">
    <property type="term" value="F:RNA binding"/>
    <property type="evidence" value="ECO:0007669"/>
    <property type="project" value="UniProtKB-UniRule"/>
</dbReference>
<feature type="domain" description="K Homology" evidence="4">
    <location>
        <begin position="82"/>
        <end position="150"/>
    </location>
</feature>
<sequence length="781" mass="88955">MRSWRSSEAEPKVLGMLFSEIFRDHLENLKQEVKAQSLISEIKIEDSKYFDNTFEVLITGDLNSLVSASSVIFSHLIADPLSETQMEILIPETSVGKIIGIEGTNISRIRENSRTKIAINKYSPTSQAAKIDGTFEGILKAVQQIIELIYEKPKRSSSLAKPAYQKRPNSAAPRPKISNKCNSFGEKVQMETGPEITKMITVPQSAVGWILGKHKAGLQKLEDRSGCGINLQDSVVGEMMIFEVTGQPNKVNAAMELIKESYNKLRMNEIDQNPEARIRKNRRNKGESEEDEEEEKKFIPRIKNKSRLNIRRNQKVVSLVIGQTGSGKSTFINYLTNFFRKGTLNNKKIAIPTKTFPNQTERDFKHTERLLSSDHSQTNNCCAYEFADPESSSTFTFIDSPGIGDTRGVDQDEENIQKIVSEVVNYPDINAIIIVQNGSEARNTTTVKYTLSKLKNSLPSLVEKNLILVLTNSAVSANFNVNSLQIVPRETFTMDNNAFNITNLQNLSRSQLHQLQLSWNSSMEKIKEIVEFISKMNTVNTKLFKEMWSNINIAKQNFHLAKLQLINLSNLKEKLENVRGQRELSLNEAIAYQNFKKTQTIEQTEWIDIPYYSTVCSNDDSLCHERWGLNYTPDKNSSIFTGCACMGRSPNCTVCKCGHNSHYHTNRIPRKVQKTVENILYDVKRQHDKHKARANELQIEESNCEKDLKNVENSIEDTKRKIRTAVQNLREIAPNYNMAEEIDGVLQQARMQLKIEKLLEQRTKTRLVIKVLEEIYNNLLG</sequence>
<feature type="region of interest" description="Disordered" evidence="3">
    <location>
        <begin position="159"/>
        <end position="180"/>
    </location>
</feature>
<dbReference type="Pfam" id="PF01926">
    <property type="entry name" value="MMR_HSR1"/>
    <property type="match status" value="1"/>
</dbReference>
<evidence type="ECO:0000256" key="1">
    <source>
        <dbReference type="PROSITE-ProRule" id="PRU00117"/>
    </source>
</evidence>
<proteinExistence type="predicted"/>
<reference evidence="5" key="1">
    <citation type="submission" date="2021-09" db="EMBL/GenBank/DDBJ databases">
        <authorList>
            <consortium name="AG Swart"/>
            <person name="Singh M."/>
            <person name="Singh A."/>
            <person name="Seah K."/>
            <person name="Emmerich C."/>
        </authorList>
    </citation>
    <scope>NUCLEOTIDE SEQUENCE</scope>
    <source>
        <strain evidence="5">ATCC30299</strain>
    </source>
</reference>
<dbReference type="EMBL" id="CAJZBQ010000002">
    <property type="protein sequence ID" value="CAG9310694.1"/>
    <property type="molecule type" value="Genomic_DNA"/>
</dbReference>
<dbReference type="PANTHER" id="PTHR32046">
    <property type="entry name" value="G DOMAIN-CONTAINING PROTEIN"/>
    <property type="match status" value="1"/>
</dbReference>
<dbReference type="CDD" id="cd00882">
    <property type="entry name" value="Ras_like_GTPase"/>
    <property type="match status" value="1"/>
</dbReference>
<evidence type="ECO:0000256" key="2">
    <source>
        <dbReference type="SAM" id="Coils"/>
    </source>
</evidence>
<keyword evidence="1" id="KW-0694">RNA-binding</keyword>
<dbReference type="CDD" id="cd00105">
    <property type="entry name" value="KH-I"/>
    <property type="match status" value="2"/>
</dbReference>
<dbReference type="InterPro" id="IPR036612">
    <property type="entry name" value="KH_dom_type_1_sf"/>
</dbReference>
<feature type="domain" description="K Homology" evidence="4">
    <location>
        <begin position="194"/>
        <end position="263"/>
    </location>
</feature>
<name>A0AAU9IHQ5_9CILI</name>
<dbReference type="GO" id="GO:0005525">
    <property type="term" value="F:GTP binding"/>
    <property type="evidence" value="ECO:0007669"/>
    <property type="project" value="InterPro"/>
</dbReference>
<dbReference type="InterPro" id="IPR027417">
    <property type="entry name" value="P-loop_NTPase"/>
</dbReference>
<dbReference type="SUPFAM" id="SSF52540">
    <property type="entry name" value="P-loop containing nucleoside triphosphate hydrolases"/>
    <property type="match status" value="1"/>
</dbReference>
<comment type="caution">
    <text evidence="5">The sequence shown here is derived from an EMBL/GenBank/DDBJ whole genome shotgun (WGS) entry which is preliminary data.</text>
</comment>
<dbReference type="AlphaFoldDB" id="A0AAU9IHQ5"/>
<dbReference type="PROSITE" id="PS50084">
    <property type="entry name" value="KH_TYPE_1"/>
    <property type="match status" value="2"/>
</dbReference>